<dbReference type="GO" id="GO:0005634">
    <property type="term" value="C:nucleus"/>
    <property type="evidence" value="ECO:0007669"/>
    <property type="project" value="TreeGrafter"/>
</dbReference>
<feature type="region of interest" description="Disordered" evidence="1">
    <location>
        <begin position="2453"/>
        <end position="2511"/>
    </location>
</feature>
<dbReference type="Proteomes" id="UP000081671">
    <property type="component" value="Unplaced"/>
</dbReference>
<dbReference type="STRING" id="10020.ENSDORP00000022176"/>
<evidence type="ECO:0000313" key="4">
    <source>
        <dbReference type="RefSeq" id="XP_012880286.1"/>
    </source>
</evidence>
<keyword evidence="3" id="KW-1185">Reference proteome</keyword>
<dbReference type="InParanoid" id="A0A1S3FUP7"/>
<name>A0A1S3FUP7_DIPOR</name>
<feature type="compositionally biased region" description="Basic and acidic residues" evidence="1">
    <location>
        <begin position="1507"/>
        <end position="1522"/>
    </location>
</feature>
<organism evidence="3 4">
    <name type="scientific">Dipodomys ordii</name>
    <name type="common">Ord's kangaroo rat</name>
    <dbReference type="NCBI Taxonomy" id="10020"/>
    <lineage>
        <taxon>Eukaryota</taxon>
        <taxon>Metazoa</taxon>
        <taxon>Chordata</taxon>
        <taxon>Craniata</taxon>
        <taxon>Vertebrata</taxon>
        <taxon>Euteleostomi</taxon>
        <taxon>Mammalia</taxon>
        <taxon>Eutheria</taxon>
        <taxon>Euarchontoglires</taxon>
        <taxon>Glires</taxon>
        <taxon>Rodentia</taxon>
        <taxon>Castorimorpha</taxon>
        <taxon>Heteromyidae</taxon>
        <taxon>Dipodomyinae</taxon>
        <taxon>Dipodomys</taxon>
    </lineage>
</organism>
<dbReference type="GeneID" id="105992030"/>
<dbReference type="OrthoDB" id="10054471at2759"/>
<feature type="compositionally biased region" description="Basic and acidic residues" evidence="1">
    <location>
        <begin position="168"/>
        <end position="183"/>
    </location>
</feature>
<evidence type="ECO:0000313" key="3">
    <source>
        <dbReference type="Proteomes" id="UP000081671"/>
    </source>
</evidence>
<dbReference type="KEGG" id="dord:105992030"/>
<dbReference type="RefSeq" id="XP_012880286.1">
    <property type="nucleotide sequence ID" value="XM_013024832.1"/>
</dbReference>
<protein>
    <submittedName>
        <fullName evidence="4">Testis-expressed sequence 15 protein</fullName>
    </submittedName>
</protein>
<feature type="compositionally biased region" description="Basic and acidic residues" evidence="1">
    <location>
        <begin position="1112"/>
        <end position="1122"/>
    </location>
</feature>
<dbReference type="CTD" id="56154"/>
<feature type="domain" description="Testis expressed sequence 15" evidence="2">
    <location>
        <begin position="1514"/>
        <end position="1736"/>
    </location>
</feature>
<dbReference type="PANTHER" id="PTHR22380:SF1">
    <property type="entry name" value="TESTIS-EXPRESSED PROTEIN 15"/>
    <property type="match status" value="1"/>
</dbReference>
<feature type="region of interest" description="Disordered" evidence="1">
    <location>
        <begin position="2266"/>
        <end position="2291"/>
    </location>
</feature>
<dbReference type="GO" id="GO:0010569">
    <property type="term" value="P:regulation of double-strand break repair via homologous recombination"/>
    <property type="evidence" value="ECO:0007669"/>
    <property type="project" value="InterPro"/>
</dbReference>
<accession>A0A1S3FUP7</accession>
<evidence type="ECO:0000259" key="2">
    <source>
        <dbReference type="Pfam" id="PF15326"/>
    </source>
</evidence>
<dbReference type="InterPro" id="IPR026616">
    <property type="entry name" value="TEX15"/>
</dbReference>
<feature type="domain" description="Testis expressed sequence 15" evidence="2">
    <location>
        <begin position="1943"/>
        <end position="2062"/>
    </location>
</feature>
<dbReference type="Pfam" id="PF15326">
    <property type="entry name" value="TEX15"/>
    <property type="match status" value="2"/>
</dbReference>
<proteinExistence type="predicted"/>
<dbReference type="FunCoup" id="A0A1S3FUP7">
    <property type="interactions" value="684"/>
</dbReference>
<dbReference type="GO" id="GO:0007130">
    <property type="term" value="P:synaptonemal complex assembly"/>
    <property type="evidence" value="ECO:0007669"/>
    <property type="project" value="TreeGrafter"/>
</dbReference>
<gene>
    <name evidence="4" type="primary">Tex15</name>
</gene>
<dbReference type="InterPro" id="IPR032765">
    <property type="entry name" value="TEX15_dom"/>
</dbReference>
<reference evidence="4" key="1">
    <citation type="submission" date="2025-08" db="UniProtKB">
        <authorList>
            <consortium name="RefSeq"/>
        </authorList>
    </citation>
    <scope>IDENTIFICATION</scope>
    <source>
        <tissue evidence="4">Kidney</tissue>
    </source>
</reference>
<evidence type="ECO:0000256" key="1">
    <source>
        <dbReference type="SAM" id="MobiDB-lite"/>
    </source>
</evidence>
<feature type="region of interest" description="Disordered" evidence="1">
    <location>
        <begin position="2312"/>
        <end position="2339"/>
    </location>
</feature>
<feature type="compositionally biased region" description="Low complexity" evidence="1">
    <location>
        <begin position="1124"/>
        <end position="1138"/>
    </location>
</feature>
<feature type="region of interest" description="Disordered" evidence="1">
    <location>
        <begin position="1112"/>
        <end position="1156"/>
    </location>
</feature>
<sequence>MPRESGNEDLLLNLTYLKSILSSISTPVLPQNNTASSTVITSKLIKDPRLMKREESMGKQSNITGLSDGVPIDRNLDHVSSEINLSSIPTVSASSEVVPSGDTILANCLDTSCFTCSFEGSQSQARSMMSENYDCIPSNKNVIVEQYSDQGKIYFPISLSNVVSEVENQNHSEEKAQRTKERSTQNNESYNYYKSVNTCTRESKDHISQESQAYNFITMHQIGHQISTVAPLQKKGSIDEYIENTGKIRTFIDSEDSSKHEGRQTWWNETNNYLTNETKISPIDNCLSLPQEYKEDERLDSLVDNHENTLITEEVELSKSPISTKKDKDKVDDLALQLESNSTPSIECHSPKHLQHFLEYDSGIHQSFTIAQKLIELKLEERDQNCFNIITDAIQEAKDIPQMKELLVDTVISSAVETALDSSERSTTEECMSVQKKTENETVSLENIQKDCNETLNIENEYQDHILFCNANLNDDIYLNIKFIEQGDNDKENQNEAREEYVSCSENNIELLYESEKQGFHTHNFFTNISKKVENKNYQVEMSSPKEFSAFNLIWRKRGISAETGLLKNKDDVIKQKDTQNIGKNVENLAFTTVSENSTASLDVSNAAVQVTSTTISTLSTNHEDHQKFLLNETCISKSPDFGLFVTHKASDCEIYMDKGNSQDSFYPAVDENLFLQNFELESEIEIETEEYDDAFLFQQGIHSHGNVLYDEIEDAYEILKSRIDWEGLFGSSFEELEASFTRENSEQPYLKKNGCVYSSTPKATRELLNPVLPDLQIRITNNLFRPGFNHTDDSLTINDNFYKCINEVTKPEIYEERTPGFEMYSQSLDENSSYSCENKLDDLMQDSRLASKFQISYSSNLSHSIHVNHATEKPNSEFLSTEHSNIIPVIENKCSSTNSKNYDFTDTRNKGMESRISKRKLANKDLRHHEICGKKKRQTSQDSSEHFSLLSQGRIKTFSRSERNIRNVLDILNSEASLCKSKRLSRKLDKAVLHLKKAHRRVHTSLQLISKVGEIKKGPLPKAYAIICNNFWESCDLEGYSSERRLYSKHFFSKRKCDKQGEKRAIGFDTDKSLVRMSKHRSNKTNGDRILECFSKKRVASSVSKSHTSVHRELCDQEQHPESQLLLSSTSQSTSQSECDDSRNPASSDLHPFSEKTEYLLYPDEKITEKEHVDKKLSNNKYESLENHSIHGNMNDATENNSETNAEINESYSVSLSCIKEKNGSCGTDKNCDTTCIAHTKVKADIKVTSLLKSEMKHVFNADVYKQDDLTLSGCKRNEVIFPVVEWAAPNESSTSSIITGIMDPLNLSLVTGKKNSIPQFLSTTPTIYSEGESSTSALNKQIMFATDPIMTPPNVSHCQKICDRNSLVKTKEFSSNCFHIDMNETNVPPEHPELDLMPVIEENKYEKNMKKLSSKDDLPLKCNVKESSKTCVAQNDIQDTKFRKEQTEKVISVYKSNMYEGSPVRIENQNQKTKPSHLSLKTSKSTDSHPLLMNKIPQAISLNNKDSHQPKGNKEGKTKASNDFQSDCISKPSILRTNHMPIPHTHSETSKVAILQKTPISYMSQSKEKHSDNHTSFIAELSQILQRADEASSLEMLEKETKVCQDILPLFVEAFERKQACALEQILISRELLVGQNLWNNCRHKLKPCAVDTLVELQMVMETIQFIKNKKRLLEGEPTFRSLLWYDETLYSELLSRPRGYQLQSNFYPAFQGRLKYNAFYELQSYHNQLIELLAETKRENSSYYAFLKYKRQINECEAIMKHRSDCFDFTLSIPFTCGVNLGDSLGDLEILKKSTLKLIDIHGDSPKVHSYTGKQDHFWIIIEMIASKVNFIKNNEEASIKTSLYGLEHICFDAAKNLVWKAKRYSFSKNSQKNKEVILEMNECAFSKLQSIYDTLSNGLNNEPTSSIGLDEDTVIFSRKSDDVIMTENSSLNSTLFSRPDICCISEILDQAEFADVKKLQELTLRCTDHLEILKKYFQILQEDNIDNIFITEENILDVLRNDNKGAIILKPAAIETYIEIVMLSETVHFLKNSMAKKLNNQRFRGMLWFDLSLLPQLIHCQEKMASFSFLNEGATGCLWKVIETAISGVMEDLDIIYKYNGAVNCSYALHLFSRELNELSEIKKLVVTSKYSISTYIDFVPCIASINYGNTVTELEHNYSQFSMLLKSTMSVPQKDLGKVAHITKVMKTIEYMKIICAKDAKLTTSFILHQILHNRKDTSQLKRKEKINVDITKREENIKPSTSLKTPSISECLMKTMSHPTKKRPIAIDKCEDSQENETTTKVSSCKKQKVSMNDVTKISRKIAASSSPRIANFQSKSENEPGSSLKRNYVSSKKDELKKSVSGSLLPLKNLQESGTSKSESKIDLTDSSSDVSEYLAGQQENLNSTVVSEASLHSARDIYTNLDLNDTIFEHQDNKIINLSIKDCTSTTSPEPIYIQNKIPVLQVKKTQPVTTESQHMKDRLNPSTVPFGAPRSSIDVSHTAEYSFSERQDEEHPKTLDQTADTSWNEHAQSECTSIYNSSEYSFGTSYPYYACYVYQYSSSNGSAITHTYQGVTSYEVQPPPPGIFTTITNTVQNTHSSLQYSQYFSYFAEQPQANAFVLENGYFRPQMPISYNFQQPAFSQYASYQPLPQAVYRYPPNAGALPQVPWTYDSWQEKSFQPGH</sequence>
<feature type="region of interest" description="Disordered" evidence="1">
    <location>
        <begin position="1464"/>
        <end position="1525"/>
    </location>
</feature>
<feature type="compositionally biased region" description="Basic and acidic residues" evidence="1">
    <location>
        <begin position="2492"/>
        <end position="2503"/>
    </location>
</feature>
<feature type="region of interest" description="Disordered" evidence="1">
    <location>
        <begin position="166"/>
        <end position="187"/>
    </location>
</feature>
<feature type="compositionally biased region" description="Polar residues" evidence="1">
    <location>
        <begin position="2312"/>
        <end position="2337"/>
    </location>
</feature>
<dbReference type="GO" id="GO:0007140">
    <property type="term" value="P:male meiotic nuclear division"/>
    <property type="evidence" value="ECO:0007669"/>
    <property type="project" value="InterPro"/>
</dbReference>
<dbReference type="PANTHER" id="PTHR22380">
    <property type="entry name" value="TESTIS-EXPRESSED PROTEIN 15"/>
    <property type="match status" value="1"/>
</dbReference>